<name>A0A078B357_STYLE</name>
<dbReference type="AlphaFoldDB" id="A0A078B357"/>
<feature type="transmembrane region" description="Helical" evidence="1">
    <location>
        <begin position="68"/>
        <end position="88"/>
    </location>
</feature>
<dbReference type="EMBL" id="CCKQ01015836">
    <property type="protein sequence ID" value="CDW87682.1"/>
    <property type="molecule type" value="Genomic_DNA"/>
</dbReference>
<gene>
    <name evidence="2" type="primary">Contig14904.g15877</name>
    <name evidence="2" type="ORF">STYLEM_16794</name>
</gene>
<organism evidence="2 3">
    <name type="scientific">Stylonychia lemnae</name>
    <name type="common">Ciliate</name>
    <dbReference type="NCBI Taxonomy" id="5949"/>
    <lineage>
        <taxon>Eukaryota</taxon>
        <taxon>Sar</taxon>
        <taxon>Alveolata</taxon>
        <taxon>Ciliophora</taxon>
        <taxon>Intramacronucleata</taxon>
        <taxon>Spirotrichea</taxon>
        <taxon>Stichotrichia</taxon>
        <taxon>Sporadotrichida</taxon>
        <taxon>Oxytrichidae</taxon>
        <taxon>Stylonychinae</taxon>
        <taxon>Stylonychia</taxon>
    </lineage>
</organism>
<dbReference type="InParanoid" id="A0A078B357"/>
<keyword evidence="1" id="KW-1133">Transmembrane helix</keyword>
<evidence type="ECO:0000313" key="3">
    <source>
        <dbReference type="Proteomes" id="UP000039865"/>
    </source>
</evidence>
<evidence type="ECO:0000313" key="2">
    <source>
        <dbReference type="EMBL" id="CDW87682.1"/>
    </source>
</evidence>
<feature type="transmembrane region" description="Helical" evidence="1">
    <location>
        <begin position="94"/>
        <end position="112"/>
    </location>
</feature>
<keyword evidence="3" id="KW-1185">Reference proteome</keyword>
<keyword evidence="1" id="KW-0472">Membrane</keyword>
<keyword evidence="1" id="KW-0812">Transmembrane</keyword>
<dbReference type="Proteomes" id="UP000039865">
    <property type="component" value="Unassembled WGS sequence"/>
</dbReference>
<accession>A0A078B357</accession>
<protein>
    <submittedName>
        <fullName evidence="2">Uncharacterized protein</fullName>
    </submittedName>
</protein>
<reference evidence="2 3" key="1">
    <citation type="submission" date="2014-06" db="EMBL/GenBank/DDBJ databases">
        <authorList>
            <person name="Swart Estienne"/>
        </authorList>
    </citation>
    <scope>NUCLEOTIDE SEQUENCE [LARGE SCALE GENOMIC DNA]</scope>
    <source>
        <strain evidence="2 3">130c</strain>
    </source>
</reference>
<proteinExistence type="predicted"/>
<sequence>MSSLNIENLEKIDIQTLIDDPQLYKSLKEDLVTGFNGSNKIEVFLICAYLPRWHFFAQIRYNAKNDNLYLLLNILIDYSFVAFPIILTNALPDYILSIYGISFLVIGVLIGISEVDSKGKIMINIFKYPNPRLAYTKFENRKLSDLMLESKND</sequence>
<evidence type="ECO:0000256" key="1">
    <source>
        <dbReference type="SAM" id="Phobius"/>
    </source>
</evidence>